<protein>
    <recommendedName>
        <fullName evidence="5">Vitellogenin II</fullName>
    </recommendedName>
</protein>
<feature type="compositionally biased region" description="Low complexity" evidence="1">
    <location>
        <begin position="219"/>
        <end position="325"/>
    </location>
</feature>
<feature type="signal peptide" evidence="2">
    <location>
        <begin position="1"/>
        <end position="32"/>
    </location>
</feature>
<evidence type="ECO:0000256" key="1">
    <source>
        <dbReference type="SAM" id="MobiDB-lite"/>
    </source>
</evidence>
<gene>
    <name evidence="3" type="ORF">GCM10022271_12820</name>
</gene>
<feature type="chain" id="PRO_5046339228" description="Vitellogenin II" evidence="2">
    <location>
        <begin position="33"/>
        <end position="332"/>
    </location>
</feature>
<proteinExistence type="predicted"/>
<evidence type="ECO:0000313" key="3">
    <source>
        <dbReference type="EMBL" id="GAA3781980.1"/>
    </source>
</evidence>
<evidence type="ECO:0000256" key="2">
    <source>
        <dbReference type="SAM" id="SignalP"/>
    </source>
</evidence>
<evidence type="ECO:0000313" key="4">
    <source>
        <dbReference type="Proteomes" id="UP001501456"/>
    </source>
</evidence>
<name>A0ABP7H1M0_9FLAO</name>
<dbReference type="EMBL" id="BAABBI010000001">
    <property type="protein sequence ID" value="GAA3781980.1"/>
    <property type="molecule type" value="Genomic_DNA"/>
</dbReference>
<dbReference type="RefSeq" id="WP_344728493.1">
    <property type="nucleotide sequence ID" value="NZ_BAABBI010000001.1"/>
</dbReference>
<comment type="caution">
    <text evidence="3">The sequence shown here is derived from an EMBL/GenBank/DDBJ whole genome shotgun (WGS) entry which is preliminary data.</text>
</comment>
<reference evidence="4" key="1">
    <citation type="journal article" date="2019" name="Int. J. Syst. Evol. Microbiol.">
        <title>The Global Catalogue of Microorganisms (GCM) 10K type strain sequencing project: providing services to taxonomists for standard genome sequencing and annotation.</title>
        <authorList>
            <consortium name="The Broad Institute Genomics Platform"/>
            <consortium name="The Broad Institute Genome Sequencing Center for Infectious Disease"/>
            <person name="Wu L."/>
            <person name="Ma J."/>
        </authorList>
    </citation>
    <scope>NUCLEOTIDE SEQUENCE [LARGE SCALE GENOMIC DNA]</scope>
    <source>
        <strain evidence="4">JCM 17525</strain>
    </source>
</reference>
<feature type="region of interest" description="Disordered" evidence="1">
    <location>
        <begin position="210"/>
        <end position="332"/>
    </location>
</feature>
<accession>A0ABP7H1M0</accession>
<organism evidence="3 4">
    <name type="scientific">Corallibacter vietnamensis</name>
    <dbReference type="NCBI Taxonomy" id="904130"/>
    <lineage>
        <taxon>Bacteria</taxon>
        <taxon>Pseudomonadati</taxon>
        <taxon>Bacteroidota</taxon>
        <taxon>Flavobacteriia</taxon>
        <taxon>Flavobacteriales</taxon>
        <taxon>Flavobacteriaceae</taxon>
        <taxon>Corallibacter</taxon>
    </lineage>
</organism>
<keyword evidence="4" id="KW-1185">Reference proteome</keyword>
<evidence type="ECO:0008006" key="5">
    <source>
        <dbReference type="Google" id="ProtNLM"/>
    </source>
</evidence>
<dbReference type="Proteomes" id="UP001501456">
    <property type="component" value="Unassembled WGS sequence"/>
</dbReference>
<sequence>MQYNNYILRKIPLLTLFSLSIVLTSCGSYQYAGQDNDGIYNSDSNTVEYEREVTQTSNNGGFYENYFKEKSLEYEMPEEEGDVFTDADSYEGNYATENSNEPEYTTGYAGWGNNTEDVTVNVYNSGFNNFGWYNPYRTGFGWGYSPYWSIGWDYYGYSPFFYGGYYGAYYPYHWYGYGYGYHNYNYYAPYAYSRRGIVYQPGRRGNLYSRGSIARQYDTNTRNTRTVRRSSVLNNTRRTYNNSTRVRSSNNTSRSVRSSNNTSRSIRTTPRTRSNTNSVRTRTTTPRVRTRTTTPQVRTRSSAPRRSSTINSAPSRTRSSGSMSRGGRRGGR</sequence>
<keyword evidence="2" id="KW-0732">Signal</keyword>